<dbReference type="STRING" id="1123071.SAMN02745181_2423"/>
<evidence type="ECO:0000256" key="4">
    <source>
        <dbReference type="ARBA" id="ARBA00022989"/>
    </source>
</evidence>
<evidence type="ECO:0000256" key="5">
    <source>
        <dbReference type="ARBA" id="ARBA00023136"/>
    </source>
</evidence>
<evidence type="ECO:0000313" key="7">
    <source>
        <dbReference type="Proteomes" id="UP000184510"/>
    </source>
</evidence>
<dbReference type="Gene3D" id="1.20.1440.20">
    <property type="entry name" value="LemA-like domain"/>
    <property type="match status" value="1"/>
</dbReference>
<keyword evidence="4" id="KW-1133">Transmembrane helix</keyword>
<dbReference type="SUPFAM" id="SSF140478">
    <property type="entry name" value="LemA-like"/>
    <property type="match status" value="1"/>
</dbReference>
<sequence>MRMCVIFFLVILAAPLLVLVIIYNGHVSRRNAVEYAFSSIDVQLKKRWDLVPQLVETVKGYAKHEKETLERIVRARQLAKVAEHRMGERFMHESEISRDLPNLIGLAEQYPDLKADKQFLWLQRNLTEIESQISAARRAYNAAVNAYNDGIQMFPGSLVAGMFHFERKEYFDNDASERGVRNVQL</sequence>
<proteinExistence type="inferred from homology"/>
<evidence type="ECO:0000256" key="1">
    <source>
        <dbReference type="ARBA" id="ARBA00004167"/>
    </source>
</evidence>
<dbReference type="PANTHER" id="PTHR34478:SF1">
    <property type="entry name" value="PROTEIN LEMA"/>
    <property type="match status" value="1"/>
</dbReference>
<dbReference type="Pfam" id="PF04011">
    <property type="entry name" value="LemA"/>
    <property type="match status" value="1"/>
</dbReference>
<evidence type="ECO:0000256" key="2">
    <source>
        <dbReference type="ARBA" id="ARBA00008854"/>
    </source>
</evidence>
<name>A0A1M6LKN1_9BACT</name>
<dbReference type="InParanoid" id="A0A1M6LKN1"/>
<dbReference type="InterPro" id="IPR023353">
    <property type="entry name" value="LemA-like_dom_sf"/>
</dbReference>
<gene>
    <name evidence="6" type="ORF">SAMN02745181_2423</name>
</gene>
<dbReference type="InterPro" id="IPR007156">
    <property type="entry name" value="MamQ_LemA"/>
</dbReference>
<dbReference type="AlphaFoldDB" id="A0A1M6LKN1"/>
<accession>A0A1M6LKN1</accession>
<comment type="similarity">
    <text evidence="2">Belongs to the LemA family.</text>
</comment>
<dbReference type="PANTHER" id="PTHR34478">
    <property type="entry name" value="PROTEIN LEMA"/>
    <property type="match status" value="1"/>
</dbReference>
<evidence type="ECO:0000256" key="3">
    <source>
        <dbReference type="ARBA" id="ARBA00022692"/>
    </source>
</evidence>
<dbReference type="Proteomes" id="UP000184510">
    <property type="component" value="Unassembled WGS sequence"/>
</dbReference>
<dbReference type="OrthoDB" id="9804152at2"/>
<comment type="subcellular location">
    <subcellularLocation>
        <location evidence="1">Membrane</location>
        <topology evidence="1">Single-pass membrane protein</topology>
    </subcellularLocation>
</comment>
<organism evidence="6 7">
    <name type="scientific">Rubritalea squalenifaciens DSM 18772</name>
    <dbReference type="NCBI Taxonomy" id="1123071"/>
    <lineage>
        <taxon>Bacteria</taxon>
        <taxon>Pseudomonadati</taxon>
        <taxon>Verrucomicrobiota</taxon>
        <taxon>Verrucomicrobiia</taxon>
        <taxon>Verrucomicrobiales</taxon>
        <taxon>Rubritaleaceae</taxon>
        <taxon>Rubritalea</taxon>
    </lineage>
</organism>
<protein>
    <submittedName>
        <fullName evidence="6">LemA protein</fullName>
    </submittedName>
</protein>
<dbReference type="EMBL" id="FQYR01000004">
    <property type="protein sequence ID" value="SHJ71688.1"/>
    <property type="molecule type" value="Genomic_DNA"/>
</dbReference>
<keyword evidence="5" id="KW-0472">Membrane</keyword>
<dbReference type="GO" id="GO:0016020">
    <property type="term" value="C:membrane"/>
    <property type="evidence" value="ECO:0007669"/>
    <property type="project" value="UniProtKB-SubCell"/>
</dbReference>
<keyword evidence="3" id="KW-0812">Transmembrane</keyword>
<keyword evidence="7" id="KW-1185">Reference proteome</keyword>
<evidence type="ECO:0000313" key="6">
    <source>
        <dbReference type="EMBL" id="SHJ71688.1"/>
    </source>
</evidence>
<reference evidence="6 7" key="1">
    <citation type="submission" date="2016-11" db="EMBL/GenBank/DDBJ databases">
        <authorList>
            <person name="Jaros S."/>
            <person name="Januszkiewicz K."/>
            <person name="Wedrychowicz H."/>
        </authorList>
    </citation>
    <scope>NUCLEOTIDE SEQUENCE [LARGE SCALE GENOMIC DNA]</scope>
    <source>
        <strain evidence="6 7">DSM 18772</strain>
    </source>
</reference>